<keyword evidence="1" id="KW-0732">Signal</keyword>
<keyword evidence="3" id="KW-1185">Reference proteome</keyword>
<evidence type="ECO:0000256" key="1">
    <source>
        <dbReference type="SAM" id="SignalP"/>
    </source>
</evidence>
<dbReference type="InterPro" id="IPR011990">
    <property type="entry name" value="TPR-like_helical_dom_sf"/>
</dbReference>
<comment type="caution">
    <text evidence="2">The sequence shown here is derived from an EMBL/GenBank/DDBJ whole genome shotgun (WGS) entry which is preliminary data.</text>
</comment>
<accession>A0ABX3K6T3</accession>
<reference evidence="2 3" key="1">
    <citation type="journal article" date="2017" name="Genome Announc.">
        <title>Draft Genome Sequences of Salinivibrio proteolyticus, Salinivibrio sharmensis, Salinivibrio siamensis, Salinivibrio costicola subsp. alcaliphilus, Salinivibrio costicola subsp. vallismortis, and 29 New Isolates Belonging to the Genus Salinivibrio.</title>
        <authorList>
            <person name="Lopez-Hermoso C."/>
            <person name="de la Haba R.R."/>
            <person name="Sanchez-Porro C."/>
            <person name="Bayliss S.C."/>
            <person name="Feil E.J."/>
            <person name="Ventosa A."/>
        </authorList>
    </citation>
    <scope>NUCLEOTIDE SEQUENCE [LARGE SCALE GENOMIC DNA]</scope>
    <source>
        <strain evidence="2 3">JCM 14472</strain>
    </source>
</reference>
<name>A0ABX3K6T3_9GAMM</name>
<evidence type="ECO:0000313" key="3">
    <source>
        <dbReference type="Proteomes" id="UP000189410"/>
    </source>
</evidence>
<evidence type="ECO:0008006" key="4">
    <source>
        <dbReference type="Google" id="ProtNLM"/>
    </source>
</evidence>
<dbReference type="EMBL" id="MUFB01000023">
    <property type="protein sequence ID" value="OOE83160.1"/>
    <property type="molecule type" value="Genomic_DNA"/>
</dbReference>
<protein>
    <recommendedName>
        <fullName evidence="4">Sel1 repeat family protein</fullName>
    </recommendedName>
</protein>
<dbReference type="Proteomes" id="UP000189410">
    <property type="component" value="Unassembled WGS sequence"/>
</dbReference>
<evidence type="ECO:0000313" key="2">
    <source>
        <dbReference type="EMBL" id="OOE83160.1"/>
    </source>
</evidence>
<organism evidence="2 3">
    <name type="scientific">Salinivibrio siamensis</name>
    <dbReference type="NCBI Taxonomy" id="414286"/>
    <lineage>
        <taxon>Bacteria</taxon>
        <taxon>Pseudomonadati</taxon>
        <taxon>Pseudomonadota</taxon>
        <taxon>Gammaproteobacteria</taxon>
        <taxon>Vibrionales</taxon>
        <taxon>Vibrionaceae</taxon>
        <taxon>Salinivibrio</taxon>
    </lineage>
</organism>
<sequence>MKLIKVFFMLLICFLTLPSHAVNLSEGLSLLNEGKYKAANEIFRALSDKGNAKASYWLAYTQFKTSGTLGAGFSLLKAAEAGNPWAMATLAGTHMPKVTTSYCNYLGWPCDEKWVDKAIEGWEKLAEEGDGKAMYALLYHDPSWWQYIPIYSDYRYGKIARKLYENKGFAFFYDSSFWSFFNEEKRVEYLGKMASDGDGVASYKLFHILEENEEIRKAISTIENGIKERNSYALYSASIGLIRLKRTYSIGSKDEKTSKRAYFYCSAADSLLGNNDRCRAINFFDFEYDRNIGMHKYYDKVTGEKVTEKQLENIRKEAKEYVAGYHTDLKLDETTVEFFKGYSDNL</sequence>
<proteinExistence type="predicted"/>
<feature type="chain" id="PRO_5045932974" description="Sel1 repeat family protein" evidence="1">
    <location>
        <begin position="22"/>
        <end position="346"/>
    </location>
</feature>
<dbReference type="SUPFAM" id="SSF81901">
    <property type="entry name" value="HCP-like"/>
    <property type="match status" value="1"/>
</dbReference>
<dbReference type="Gene3D" id="1.25.40.10">
    <property type="entry name" value="Tetratricopeptide repeat domain"/>
    <property type="match status" value="1"/>
</dbReference>
<gene>
    <name evidence="2" type="ORF">BZG73_12185</name>
</gene>
<feature type="signal peptide" evidence="1">
    <location>
        <begin position="1"/>
        <end position="21"/>
    </location>
</feature>